<evidence type="ECO:0000313" key="17">
    <source>
        <dbReference type="RefSeq" id="XP_031393641.1"/>
    </source>
</evidence>
<evidence type="ECO:0000256" key="7">
    <source>
        <dbReference type="ARBA" id="ARBA00022692"/>
    </source>
</evidence>
<evidence type="ECO:0000256" key="14">
    <source>
        <dbReference type="SAM" id="Phobius"/>
    </source>
</evidence>
<dbReference type="InterPro" id="IPR058851">
    <property type="entry name" value="CALS1_helical"/>
</dbReference>
<keyword evidence="8" id="KW-0133">Cell shape</keyword>
<keyword evidence="11" id="KW-0961">Cell wall biogenesis/degradation</keyword>
<dbReference type="InterPro" id="IPR003440">
    <property type="entry name" value="Glyco_trans_48_dom"/>
</dbReference>
<dbReference type="GO" id="GO:0071555">
    <property type="term" value="P:cell wall organization"/>
    <property type="evidence" value="ECO:0007669"/>
    <property type="project" value="UniProtKB-KW"/>
</dbReference>
<evidence type="ECO:0000256" key="6">
    <source>
        <dbReference type="ARBA" id="ARBA00022679"/>
    </source>
</evidence>
<feature type="transmembrane region" description="Helical" evidence="14">
    <location>
        <begin position="367"/>
        <end position="388"/>
    </location>
</feature>
<reference evidence="17" key="2">
    <citation type="submission" date="2025-08" db="UniProtKB">
        <authorList>
            <consortium name="RefSeq"/>
        </authorList>
    </citation>
    <scope>IDENTIFICATION</scope>
    <source>
        <tissue evidence="17">Leaf</tissue>
    </source>
</reference>
<gene>
    <name evidence="17" type="primary">LOC116205247</name>
</gene>
<feature type="transmembrane region" description="Helical" evidence="14">
    <location>
        <begin position="1661"/>
        <end position="1683"/>
    </location>
</feature>
<feature type="transmembrane region" description="Helical" evidence="14">
    <location>
        <begin position="1293"/>
        <end position="1311"/>
    </location>
</feature>
<dbReference type="PANTHER" id="PTHR12741">
    <property type="entry name" value="LYST-INTERACTING PROTEIN LIP5 DOPAMINE RESPONSIVE PROTEIN DRG-1"/>
    <property type="match status" value="1"/>
</dbReference>
<feature type="transmembrane region" description="Helical" evidence="14">
    <location>
        <begin position="509"/>
        <end position="529"/>
    </location>
</feature>
<comment type="catalytic activity">
    <reaction evidence="13">
        <text>[(1-&gt;3)-beta-D-glucosyl](n) + UDP-alpha-D-glucose = [(1-&gt;3)-beta-D-glucosyl](n+1) + UDP + H(+)</text>
        <dbReference type="Rhea" id="RHEA:21476"/>
        <dbReference type="Rhea" id="RHEA-COMP:11146"/>
        <dbReference type="Rhea" id="RHEA-COMP:14303"/>
        <dbReference type="ChEBI" id="CHEBI:15378"/>
        <dbReference type="ChEBI" id="CHEBI:37671"/>
        <dbReference type="ChEBI" id="CHEBI:58223"/>
        <dbReference type="ChEBI" id="CHEBI:58885"/>
        <dbReference type="EC" id="2.4.1.34"/>
    </reaction>
</comment>
<dbReference type="Proteomes" id="UP000515151">
    <property type="component" value="Chromosome 4"/>
</dbReference>
<evidence type="ECO:0000256" key="9">
    <source>
        <dbReference type="ARBA" id="ARBA00022989"/>
    </source>
</evidence>
<dbReference type="GO" id="GO:0005886">
    <property type="term" value="C:plasma membrane"/>
    <property type="evidence" value="ECO:0007669"/>
    <property type="project" value="UniProtKB-SubCell"/>
</dbReference>
<evidence type="ECO:0000256" key="12">
    <source>
        <dbReference type="ARBA" id="ARBA00032165"/>
    </source>
</evidence>
<dbReference type="Pfam" id="PF02364">
    <property type="entry name" value="Glucan_synthase"/>
    <property type="match status" value="1"/>
</dbReference>
<keyword evidence="4" id="KW-1003">Cell membrane</keyword>
<keyword evidence="10 14" id="KW-0472">Membrane</keyword>
<evidence type="ECO:0000256" key="3">
    <source>
        <dbReference type="ARBA" id="ARBA00012589"/>
    </source>
</evidence>
<dbReference type="GO" id="GO:0003843">
    <property type="term" value="F:1,3-beta-D-glucan synthase activity"/>
    <property type="evidence" value="ECO:0007669"/>
    <property type="project" value="UniProtKB-EC"/>
</dbReference>
<keyword evidence="9 14" id="KW-1133">Transmembrane helix</keyword>
<reference evidence="16" key="1">
    <citation type="journal article" date="2020" name="Plant Biotechnol. J.">
        <title>The pomegranate (Punica granatum L.) draft genome dissects genetic divergence between soft- and hard-seeded cultivars.</title>
        <authorList>
            <person name="Luo X."/>
            <person name="Li H."/>
            <person name="Wu Z."/>
            <person name="Yao W."/>
            <person name="Zhao P."/>
            <person name="Cao D."/>
            <person name="Yu H."/>
            <person name="Li K."/>
            <person name="Poudel K."/>
            <person name="Zhao D."/>
            <person name="Zhang F."/>
            <person name="Xia X."/>
            <person name="Chen L."/>
            <person name="Wang Q."/>
            <person name="Jing D."/>
            <person name="Cao S."/>
        </authorList>
    </citation>
    <scope>NUCLEOTIDE SEQUENCE [LARGE SCALE GENOMIC DNA]</scope>
    <source>
        <strain evidence="16">cv. Tunisia</strain>
    </source>
</reference>
<feature type="transmembrane region" description="Helical" evidence="14">
    <location>
        <begin position="1627"/>
        <end position="1649"/>
    </location>
</feature>
<feature type="transmembrane region" description="Helical" evidence="14">
    <location>
        <begin position="290"/>
        <end position="309"/>
    </location>
</feature>
<feature type="transmembrane region" description="Helical" evidence="14">
    <location>
        <begin position="1423"/>
        <end position="1445"/>
    </location>
</feature>
<evidence type="ECO:0000259" key="15">
    <source>
        <dbReference type="SMART" id="SM01205"/>
    </source>
</evidence>
<feature type="transmembrane region" description="Helical" evidence="14">
    <location>
        <begin position="1601"/>
        <end position="1621"/>
    </location>
</feature>
<feature type="domain" description="1,3-beta-glucan synthase component FKS1-like" evidence="15">
    <location>
        <begin position="151"/>
        <end position="263"/>
    </location>
</feature>
<protein>
    <recommendedName>
        <fullName evidence="12">1,3-beta-glucan synthase</fullName>
        <ecNumber evidence="3">2.4.1.34</ecNumber>
    </recommendedName>
    <alternativeName>
        <fullName evidence="12">1,3-beta-glucan synthase</fullName>
    </alternativeName>
</protein>
<feature type="transmembrane region" description="Helical" evidence="14">
    <location>
        <begin position="408"/>
        <end position="428"/>
    </location>
</feature>
<feature type="transmembrane region" description="Helical" evidence="14">
    <location>
        <begin position="1531"/>
        <end position="1548"/>
    </location>
</feature>
<sequence>MNGCRHRSLPEQEVDNLVPPLDVGAAGVDSQLFPSVQAAVTDLRRLAMVLCNLPSASAMLWQPHHDLLDWLGLIFGFQGDNVRNQRDHLILHLANLHMRLPNSSACALDLKAIRGYREKLLENYEEWCSYLSVRSSVTVSGNPDDNDQIMWRELLYVSLYLLIWGEAANLRFLPECLCYIFHHMAMELNRILEGCLDNDTMPAYSGENSFLNRVVKPIYNTIRSEAKSSLNGFAPYSKWRNYEDFNEYFWSRGCFEGLKWPLNLESKFFEGAGKTGFVERRSFWNVFRSFHRLWLMLILFFQGAIILAWEEDNRRPWQALSNRNVKVRFLSVLVTWSGIEFLKSMLDILTQYSLVRRETLSLGVRMLVNSLISGSWAFTLGWLYIQIWSKKREDGSWFPEADRREKEFLKAACPFLLLKLLAFSLSFMPRISNFLIKKCRIYGLLTNRSYVGRGLREGLFGSAKYSVFWVIILSAKFSFSYFLQIQPMIKPTKELWNLNVVSYRLPEVFTDRSVLIIGLLWFPVVLIYLMDLQIWYTISTFMVGVAVGIFSRLGVIQNIGQLRCRFDEFAWEVMHKFNFMPKESMPHEMENHQRFIMRNKVTSEIMKLKSDHVMVRKFSLLWNEIVGAFREEDVISDYEVELLMFPLNYWNVSVITWPCFLLRDNLIRALSETQNIADAPDKWVCYKIFKEELTRCAVVEAYDSIKHLLLEKIIDSRTEEHSIVTACFQEVDESLEVGRFTKRFNMMKLPLIHVALIEFVESLTKAERDLDKVVNSLQTLYVIYVQEFIQERRSIRQLSEDGLAPRHAPSDCSVLFGNAVELPGAGDTAFAQQIRRLQIILTSRDSMENIPVNDEIRRRIVFFCNSLFMGIPKAPSVEKMKAFSVLTPYYDEDVLYSKEELKTNNEDGINVLYYLQTVYDEDWKKFMERMRREGMENESEIWTTKLIDLRHWASYRGQTLARTVRGMMYYGRAIKFLSFLESLSEIGSSEGSEEPVASSYSVKGHHPDISTMKFTYLVTCQNYGDQKVRNDPRAEEILYLMKKYEALRVAYVDEVLKGNDEYEYYSVLSRYDPALQKEVEVYRIKLPGPFKLGEGKPENQNHAIIFTRGDAVQTIDMNQESYFEEALKMGNLLEEFDTHYGIRKPTILGLREHIFTASVSSLAWLMSAQETGFVTSGQRVLANPLKVRMHYGHPDVFDRIWFLTRGGVSKASRVINICEDIFAGFNCTVRGGNVTHHEYMRIGKGRDVGLNQISMFEAKIASGSAEQLLSRDVYRLGHKLDFFRMLSFYHSTVGFYFNNIMVIWTMYVLFWGKLYMALSGAEDFQMGLDRDALRAILVIQLVQLVLFTGLPMIVDGSVEYGIYSAIWDFMISQLQLSSVFYTFSMGTRAHFFGRTILHGGAKYRGTGRGFVVMRESFASIYRLYARSHFVKAIELALVLTMYSLYSPLANGTFAFIDTSISGWFLVFSWMLSPFIFNPSGFTWFKTVDDLDQFKRWIWYPGGMFGKEEDSWERWWYQEQDHLRTTGFWGKLLEIILGLRFFFFQYGIVYQLRIASGRTNFYVYLLSWVYVAVPFAAHIMISHAHRKYAAKRHIYYRFLNSLGILVLLLVITALFLLTSFTIGDLVVGLVAAVPTGWGLVSVAQVLSPLLQRTLLWSTVVSVARLYDLLLGLIVMAPVAILSWLPGVQSMQTRVLFNAAFCRGLQVRQMLAGIMLKPISSD</sequence>
<dbReference type="Pfam" id="PF14288">
    <property type="entry name" value="FKS1_dom1"/>
    <property type="match status" value="1"/>
</dbReference>
<feature type="transmembrane region" description="Helical" evidence="14">
    <location>
        <begin position="1560"/>
        <end position="1580"/>
    </location>
</feature>
<comment type="subcellular location">
    <subcellularLocation>
        <location evidence="1">Cell membrane</location>
        <topology evidence="1">Multi-pass membrane protein</topology>
    </subcellularLocation>
</comment>
<feature type="transmembrane region" description="Helical" evidence="14">
    <location>
        <begin position="534"/>
        <end position="555"/>
    </location>
</feature>
<feature type="transmembrane region" description="Helical" evidence="14">
    <location>
        <begin position="1332"/>
        <end position="1354"/>
    </location>
</feature>
<dbReference type="SMART" id="SM01205">
    <property type="entry name" value="FKS1_dom1"/>
    <property type="match status" value="1"/>
</dbReference>
<keyword evidence="7 14" id="KW-0812">Transmembrane</keyword>
<dbReference type="InterPro" id="IPR026899">
    <property type="entry name" value="FKS1-like_dom1"/>
</dbReference>
<dbReference type="GO" id="GO:0006075">
    <property type="term" value="P:(1-&gt;3)-beta-D-glucan biosynthetic process"/>
    <property type="evidence" value="ECO:0007669"/>
    <property type="project" value="InterPro"/>
</dbReference>
<comment type="similarity">
    <text evidence="2">Belongs to the glycosyltransferase 48 family.</text>
</comment>
<dbReference type="Pfam" id="PF25968">
    <property type="entry name" value="CALS1"/>
    <property type="match status" value="1"/>
</dbReference>
<evidence type="ECO:0000256" key="4">
    <source>
        <dbReference type="ARBA" id="ARBA00022475"/>
    </source>
</evidence>
<proteinExistence type="inferred from homology"/>
<evidence type="ECO:0000313" key="16">
    <source>
        <dbReference type="Proteomes" id="UP000515151"/>
    </source>
</evidence>
<organism evidence="16 17">
    <name type="scientific">Punica granatum</name>
    <name type="common">Pomegranate</name>
    <dbReference type="NCBI Taxonomy" id="22663"/>
    <lineage>
        <taxon>Eukaryota</taxon>
        <taxon>Viridiplantae</taxon>
        <taxon>Streptophyta</taxon>
        <taxon>Embryophyta</taxon>
        <taxon>Tracheophyta</taxon>
        <taxon>Spermatophyta</taxon>
        <taxon>Magnoliopsida</taxon>
        <taxon>eudicotyledons</taxon>
        <taxon>Gunneridae</taxon>
        <taxon>Pentapetalae</taxon>
        <taxon>rosids</taxon>
        <taxon>malvids</taxon>
        <taxon>Myrtales</taxon>
        <taxon>Lythraceae</taxon>
        <taxon>Punica</taxon>
    </lineage>
</organism>
<dbReference type="GO" id="GO:0000148">
    <property type="term" value="C:1,3-beta-D-glucan synthase complex"/>
    <property type="evidence" value="ECO:0007669"/>
    <property type="project" value="InterPro"/>
</dbReference>
<feature type="transmembrane region" description="Helical" evidence="14">
    <location>
        <begin position="1451"/>
        <end position="1476"/>
    </location>
</feature>
<name>A0A6P8DJT9_PUNGR</name>
<dbReference type="GO" id="GO:0008360">
    <property type="term" value="P:regulation of cell shape"/>
    <property type="evidence" value="ECO:0007669"/>
    <property type="project" value="UniProtKB-KW"/>
</dbReference>
<evidence type="ECO:0000256" key="1">
    <source>
        <dbReference type="ARBA" id="ARBA00004651"/>
    </source>
</evidence>
<dbReference type="GeneID" id="116205247"/>
<evidence type="ECO:0000256" key="8">
    <source>
        <dbReference type="ARBA" id="ARBA00022960"/>
    </source>
</evidence>
<feature type="transmembrane region" description="Helical" evidence="14">
    <location>
        <begin position="466"/>
        <end position="489"/>
    </location>
</feature>
<evidence type="ECO:0000256" key="11">
    <source>
        <dbReference type="ARBA" id="ARBA00023316"/>
    </source>
</evidence>
<keyword evidence="5" id="KW-0328">Glycosyltransferase</keyword>
<dbReference type="EC" id="2.4.1.34" evidence="3"/>
<evidence type="ECO:0000256" key="2">
    <source>
        <dbReference type="ARBA" id="ARBA00009040"/>
    </source>
</evidence>
<dbReference type="RefSeq" id="XP_031393641.1">
    <property type="nucleotide sequence ID" value="XM_031537781.1"/>
</dbReference>
<evidence type="ECO:0000256" key="13">
    <source>
        <dbReference type="ARBA" id="ARBA00047777"/>
    </source>
</evidence>
<keyword evidence="6" id="KW-0808">Transferase</keyword>
<evidence type="ECO:0000256" key="5">
    <source>
        <dbReference type="ARBA" id="ARBA00022676"/>
    </source>
</evidence>
<evidence type="ECO:0000256" key="10">
    <source>
        <dbReference type="ARBA" id="ARBA00023136"/>
    </source>
</evidence>
<dbReference type="PANTHER" id="PTHR12741:SF7">
    <property type="entry name" value="CALLOSE SYNTHASE 12"/>
    <property type="match status" value="1"/>
</dbReference>
<dbReference type="OrthoDB" id="1880850at2759"/>
<keyword evidence="16" id="KW-1185">Reference proteome</keyword>
<accession>A0A6P8DJT9</accession>